<dbReference type="GO" id="GO:0030313">
    <property type="term" value="C:cell envelope"/>
    <property type="evidence" value="ECO:0007669"/>
    <property type="project" value="UniProtKB-SubCell"/>
</dbReference>
<reference evidence="6" key="2">
    <citation type="submission" date="2023-01" db="EMBL/GenBank/DDBJ databases">
        <authorList>
            <person name="Sun Q."/>
            <person name="Evtushenko L."/>
        </authorList>
    </citation>
    <scope>NUCLEOTIDE SEQUENCE</scope>
    <source>
        <strain evidence="6">VKM Ac-1020</strain>
    </source>
</reference>
<comment type="similarity">
    <text evidence="5">Belongs to the bacterial solute-binding protein 9 family.</text>
</comment>
<dbReference type="SUPFAM" id="SSF53807">
    <property type="entry name" value="Helical backbone' metal receptor"/>
    <property type="match status" value="1"/>
</dbReference>
<gene>
    <name evidence="6" type="ORF">GCM10017576_07450</name>
</gene>
<dbReference type="PRINTS" id="PR00691">
    <property type="entry name" value="ADHESINB"/>
</dbReference>
<dbReference type="PANTHER" id="PTHR42953">
    <property type="entry name" value="HIGH-AFFINITY ZINC UPTAKE SYSTEM PROTEIN ZNUA-RELATED"/>
    <property type="match status" value="1"/>
</dbReference>
<proteinExistence type="inferred from homology"/>
<dbReference type="InterPro" id="IPR006129">
    <property type="entry name" value="AdhesinB"/>
</dbReference>
<accession>A0A9W6H100</accession>
<evidence type="ECO:0000256" key="1">
    <source>
        <dbReference type="ARBA" id="ARBA00004196"/>
    </source>
</evidence>
<keyword evidence="3" id="KW-0479">Metal-binding</keyword>
<evidence type="ECO:0000256" key="4">
    <source>
        <dbReference type="ARBA" id="ARBA00022729"/>
    </source>
</evidence>
<comment type="caution">
    <text evidence="6">The sequence shown here is derived from an EMBL/GenBank/DDBJ whole genome shotgun (WGS) entry which is preliminary data.</text>
</comment>
<dbReference type="InterPro" id="IPR006128">
    <property type="entry name" value="Lipoprotein_PsaA-like"/>
</dbReference>
<organism evidence="6 7">
    <name type="scientific">Microbacterium barkeri</name>
    <dbReference type="NCBI Taxonomy" id="33917"/>
    <lineage>
        <taxon>Bacteria</taxon>
        <taxon>Bacillati</taxon>
        <taxon>Actinomycetota</taxon>
        <taxon>Actinomycetes</taxon>
        <taxon>Micrococcales</taxon>
        <taxon>Microbacteriaceae</taxon>
        <taxon>Microbacterium</taxon>
    </lineage>
</organism>
<dbReference type="GO" id="GO:0007155">
    <property type="term" value="P:cell adhesion"/>
    <property type="evidence" value="ECO:0007669"/>
    <property type="project" value="InterPro"/>
</dbReference>
<evidence type="ECO:0000256" key="5">
    <source>
        <dbReference type="RuleBase" id="RU003512"/>
    </source>
</evidence>
<reference evidence="6" key="1">
    <citation type="journal article" date="2014" name="Int. J. Syst. Evol. Microbiol.">
        <title>Complete genome sequence of Corynebacterium casei LMG S-19264T (=DSM 44701T), isolated from a smear-ripened cheese.</title>
        <authorList>
            <consortium name="US DOE Joint Genome Institute (JGI-PGF)"/>
            <person name="Walter F."/>
            <person name="Albersmeier A."/>
            <person name="Kalinowski J."/>
            <person name="Ruckert C."/>
        </authorList>
    </citation>
    <scope>NUCLEOTIDE SEQUENCE</scope>
    <source>
        <strain evidence="6">VKM Ac-1020</strain>
    </source>
</reference>
<name>A0A9W6H100_9MICO</name>
<evidence type="ECO:0000313" key="6">
    <source>
        <dbReference type="EMBL" id="GLJ60616.1"/>
    </source>
</evidence>
<comment type="subcellular location">
    <subcellularLocation>
        <location evidence="1">Cell envelope</location>
    </subcellularLocation>
</comment>
<dbReference type="CDD" id="cd01137">
    <property type="entry name" value="PsaA"/>
    <property type="match status" value="1"/>
</dbReference>
<dbReference type="PRINTS" id="PR00690">
    <property type="entry name" value="ADHESNFAMILY"/>
</dbReference>
<evidence type="ECO:0000256" key="2">
    <source>
        <dbReference type="ARBA" id="ARBA00022448"/>
    </source>
</evidence>
<dbReference type="AlphaFoldDB" id="A0A9W6H100"/>
<keyword evidence="7" id="KW-1185">Reference proteome</keyword>
<dbReference type="Proteomes" id="UP001142462">
    <property type="component" value="Unassembled WGS sequence"/>
</dbReference>
<dbReference type="InterPro" id="IPR006127">
    <property type="entry name" value="ZnuA-like"/>
</dbReference>
<dbReference type="Pfam" id="PF01297">
    <property type="entry name" value="ZnuA"/>
    <property type="match status" value="1"/>
</dbReference>
<dbReference type="GO" id="GO:0030001">
    <property type="term" value="P:metal ion transport"/>
    <property type="evidence" value="ECO:0007669"/>
    <property type="project" value="InterPro"/>
</dbReference>
<dbReference type="Gene3D" id="3.40.50.1980">
    <property type="entry name" value="Nitrogenase molybdenum iron protein domain"/>
    <property type="match status" value="2"/>
</dbReference>
<protein>
    <submittedName>
        <fullName evidence="6">Metal ABC transporter substrate-binding protein</fullName>
    </submittedName>
</protein>
<dbReference type="GO" id="GO:0046872">
    <property type="term" value="F:metal ion binding"/>
    <property type="evidence" value="ECO:0007669"/>
    <property type="project" value="UniProtKB-KW"/>
</dbReference>
<keyword evidence="4" id="KW-0732">Signal</keyword>
<dbReference type="PANTHER" id="PTHR42953:SF1">
    <property type="entry name" value="METAL-BINDING PROTEIN HI_0362-RELATED"/>
    <property type="match status" value="1"/>
</dbReference>
<keyword evidence="2 5" id="KW-0813">Transport</keyword>
<evidence type="ECO:0000313" key="7">
    <source>
        <dbReference type="Proteomes" id="UP001142462"/>
    </source>
</evidence>
<dbReference type="InterPro" id="IPR050492">
    <property type="entry name" value="Bact_metal-bind_prot9"/>
</dbReference>
<evidence type="ECO:0000256" key="3">
    <source>
        <dbReference type="ARBA" id="ARBA00022723"/>
    </source>
</evidence>
<sequence length="346" mass="36722">MTALTAAPGAASRQPRLRVVPSAYRASAPIRKRLVFGSPKSYFFGMPKNLVRGGAVLAAVALLSGCAGGAAPQDDDRPVVLTTFTVLADIARNVAGEHLSVESITKVGAEIHGYEPTPGDIRRAADADLILDNGLNLEAWFAQFVDSVDVPHVVVSEGVEPIDIAGDAYAGKPNPHAWMSPVNVQVYVDNMVEAFSELDPEHADDFAANGEAYAQQLQAVQDELVDALAPLPENERALVTCEGAFSYLARDAGLTEAYIWPVNAEQQATPQQIAAAIEFVEENGVRAVFCESTVSDKPMQQVVEATGAAFGGTLYVDSLSEPEGPVPTYLHLIRHDASLIVEGLTG</sequence>
<dbReference type="EMBL" id="BSEJ01000002">
    <property type="protein sequence ID" value="GLJ60616.1"/>
    <property type="molecule type" value="Genomic_DNA"/>
</dbReference>